<evidence type="ECO:0000313" key="7">
    <source>
        <dbReference type="EMBL" id="QWY76713.1"/>
    </source>
</evidence>
<dbReference type="InterPro" id="IPR005598">
    <property type="entry name" value="ATP_synth_I"/>
</dbReference>
<feature type="transmembrane region" description="Helical" evidence="6">
    <location>
        <begin position="12"/>
        <end position="31"/>
    </location>
</feature>
<dbReference type="GO" id="GO:0005886">
    <property type="term" value="C:plasma membrane"/>
    <property type="evidence" value="ECO:0007669"/>
    <property type="project" value="UniProtKB-SubCell"/>
</dbReference>
<keyword evidence="5 6" id="KW-0472">Membrane</keyword>
<proteinExistence type="predicted"/>
<evidence type="ECO:0000256" key="4">
    <source>
        <dbReference type="ARBA" id="ARBA00022989"/>
    </source>
</evidence>
<evidence type="ECO:0000313" key="8">
    <source>
        <dbReference type="Proteomes" id="UP000683551"/>
    </source>
</evidence>
<organism evidence="7 8">
    <name type="scientific">Ferrovum myxofaciens</name>
    <dbReference type="NCBI Taxonomy" id="416213"/>
    <lineage>
        <taxon>Bacteria</taxon>
        <taxon>Pseudomonadati</taxon>
        <taxon>Pseudomonadota</taxon>
        <taxon>Betaproteobacteria</taxon>
        <taxon>Ferrovales</taxon>
        <taxon>Ferrovaceae</taxon>
        <taxon>Ferrovum</taxon>
    </lineage>
</organism>
<keyword evidence="4 6" id="KW-1133">Transmembrane helix</keyword>
<comment type="subcellular location">
    <subcellularLocation>
        <location evidence="1">Cell membrane</location>
        <topology evidence="1">Multi-pass membrane protein</topology>
    </subcellularLocation>
</comment>
<feature type="transmembrane region" description="Helical" evidence="6">
    <location>
        <begin position="37"/>
        <end position="59"/>
    </location>
</feature>
<dbReference type="EMBL" id="CP071137">
    <property type="protein sequence ID" value="QWY76713.1"/>
    <property type="molecule type" value="Genomic_DNA"/>
</dbReference>
<evidence type="ECO:0000256" key="3">
    <source>
        <dbReference type="ARBA" id="ARBA00022692"/>
    </source>
</evidence>
<dbReference type="Proteomes" id="UP000683551">
    <property type="component" value="Chromosome"/>
</dbReference>
<dbReference type="Pfam" id="PF03899">
    <property type="entry name" value="ATP-synt_I"/>
    <property type="match status" value="1"/>
</dbReference>
<accession>A0A9E6MWL3</accession>
<protein>
    <submittedName>
        <fullName evidence="7">ATP synthase subunit I</fullName>
    </submittedName>
</protein>
<keyword evidence="2" id="KW-1003">Cell membrane</keyword>
<keyword evidence="3 6" id="KW-0812">Transmembrane</keyword>
<feature type="transmembrane region" description="Helical" evidence="6">
    <location>
        <begin position="103"/>
        <end position="119"/>
    </location>
</feature>
<evidence type="ECO:0000256" key="5">
    <source>
        <dbReference type="ARBA" id="ARBA00023136"/>
    </source>
</evidence>
<evidence type="ECO:0000256" key="1">
    <source>
        <dbReference type="ARBA" id="ARBA00004651"/>
    </source>
</evidence>
<sequence length="121" mass="13276">MNRMIHPKIRKFILIQLMVSLVFALGCGISWGEGAAISGGLGGSIGAIASLAYAIRASLVKGKTAEEWVRAQYAGERIKFMTTVILMVAVAKSYSSLHWLEFLLGYMATLTVYFTALLWEK</sequence>
<evidence type="ECO:0000256" key="6">
    <source>
        <dbReference type="SAM" id="Phobius"/>
    </source>
</evidence>
<gene>
    <name evidence="7" type="ORF">JZL65_09395</name>
</gene>
<dbReference type="AlphaFoldDB" id="A0A9E6MWL3"/>
<reference evidence="7" key="1">
    <citation type="submission" date="2021-02" db="EMBL/GenBank/DDBJ databases">
        <title>Comparative genomics of Ferrovum myxofaciens strains, predominant extremophile bacteria forming large biofilm stalactites in acid mine ecosystems.</title>
        <authorList>
            <person name="Burkartova K."/>
            <person name="Ridl J."/>
            <person name="Pajer P."/>
            <person name="Falteisek L."/>
        </authorList>
    </citation>
    <scope>NUCLEOTIDE SEQUENCE</scope>
    <source>
        <strain evidence="7">MI1III</strain>
    </source>
</reference>
<dbReference type="PROSITE" id="PS51257">
    <property type="entry name" value="PROKAR_LIPOPROTEIN"/>
    <property type="match status" value="1"/>
</dbReference>
<name>A0A9E6MWL3_9PROT</name>
<evidence type="ECO:0000256" key="2">
    <source>
        <dbReference type="ARBA" id="ARBA00022475"/>
    </source>
</evidence>